<evidence type="ECO:0008006" key="4">
    <source>
        <dbReference type="Google" id="ProtNLM"/>
    </source>
</evidence>
<name>A0A6A6NQ14_9PEZI</name>
<feature type="signal peptide" evidence="1">
    <location>
        <begin position="1"/>
        <end position="24"/>
    </location>
</feature>
<gene>
    <name evidence="2" type="ORF">BDY21DRAFT_355190</name>
</gene>
<feature type="chain" id="PRO_5025677724" description="Secreted protein" evidence="1">
    <location>
        <begin position="25"/>
        <end position="74"/>
    </location>
</feature>
<keyword evidence="1" id="KW-0732">Signal</keyword>
<organism evidence="2 3">
    <name type="scientific">Lineolata rhizophorae</name>
    <dbReference type="NCBI Taxonomy" id="578093"/>
    <lineage>
        <taxon>Eukaryota</taxon>
        <taxon>Fungi</taxon>
        <taxon>Dikarya</taxon>
        <taxon>Ascomycota</taxon>
        <taxon>Pezizomycotina</taxon>
        <taxon>Dothideomycetes</taxon>
        <taxon>Dothideomycetes incertae sedis</taxon>
        <taxon>Lineolatales</taxon>
        <taxon>Lineolataceae</taxon>
        <taxon>Lineolata</taxon>
    </lineage>
</organism>
<evidence type="ECO:0000313" key="3">
    <source>
        <dbReference type="Proteomes" id="UP000799766"/>
    </source>
</evidence>
<evidence type="ECO:0000313" key="2">
    <source>
        <dbReference type="EMBL" id="KAF2453826.1"/>
    </source>
</evidence>
<reference evidence="2" key="1">
    <citation type="journal article" date="2020" name="Stud. Mycol.">
        <title>101 Dothideomycetes genomes: a test case for predicting lifestyles and emergence of pathogens.</title>
        <authorList>
            <person name="Haridas S."/>
            <person name="Albert R."/>
            <person name="Binder M."/>
            <person name="Bloem J."/>
            <person name="Labutti K."/>
            <person name="Salamov A."/>
            <person name="Andreopoulos B."/>
            <person name="Baker S."/>
            <person name="Barry K."/>
            <person name="Bills G."/>
            <person name="Bluhm B."/>
            <person name="Cannon C."/>
            <person name="Castanera R."/>
            <person name="Culley D."/>
            <person name="Daum C."/>
            <person name="Ezra D."/>
            <person name="Gonzalez J."/>
            <person name="Henrissat B."/>
            <person name="Kuo A."/>
            <person name="Liang C."/>
            <person name="Lipzen A."/>
            <person name="Lutzoni F."/>
            <person name="Magnuson J."/>
            <person name="Mondo S."/>
            <person name="Nolan M."/>
            <person name="Ohm R."/>
            <person name="Pangilinan J."/>
            <person name="Park H.-J."/>
            <person name="Ramirez L."/>
            <person name="Alfaro M."/>
            <person name="Sun H."/>
            <person name="Tritt A."/>
            <person name="Yoshinaga Y."/>
            <person name="Zwiers L.-H."/>
            <person name="Turgeon B."/>
            <person name="Goodwin S."/>
            <person name="Spatafora J."/>
            <person name="Crous P."/>
            <person name="Grigoriev I."/>
        </authorList>
    </citation>
    <scope>NUCLEOTIDE SEQUENCE</scope>
    <source>
        <strain evidence="2">ATCC 16933</strain>
    </source>
</reference>
<proteinExistence type="predicted"/>
<accession>A0A6A6NQ14</accession>
<dbReference type="EMBL" id="MU001695">
    <property type="protein sequence ID" value="KAF2453826.1"/>
    <property type="molecule type" value="Genomic_DNA"/>
</dbReference>
<keyword evidence="3" id="KW-1185">Reference proteome</keyword>
<dbReference type="Proteomes" id="UP000799766">
    <property type="component" value="Unassembled WGS sequence"/>
</dbReference>
<sequence>MEGVTQILKSALGLLFFRWLPTACLVTSDGGPRVEMGSAGSAKCETHPIWYRTGATAATRRRDARADYVALWDS</sequence>
<dbReference type="AlphaFoldDB" id="A0A6A6NQ14"/>
<protein>
    <recommendedName>
        <fullName evidence="4">Secreted protein</fullName>
    </recommendedName>
</protein>
<evidence type="ECO:0000256" key="1">
    <source>
        <dbReference type="SAM" id="SignalP"/>
    </source>
</evidence>